<comment type="similarity">
    <text evidence="10 12">Belongs to the EPSP synthase family. MurA subfamily.</text>
</comment>
<evidence type="ECO:0000256" key="10">
    <source>
        <dbReference type="ARBA" id="ARBA00038367"/>
    </source>
</evidence>
<dbReference type="EMBL" id="FP565575">
    <property type="protein sequence ID" value="CBE69297.1"/>
    <property type="molecule type" value="Genomic_DNA"/>
</dbReference>
<dbReference type="Pfam" id="PF00275">
    <property type="entry name" value="EPSP_synthase"/>
    <property type="match status" value="1"/>
</dbReference>
<comment type="pathway">
    <text evidence="2 12">Cell wall biogenesis; peptidoglycan biosynthesis.</text>
</comment>
<name>D5MI04_METO1</name>
<keyword evidence="7 12" id="KW-0573">Peptidoglycan synthesis</keyword>
<dbReference type="GO" id="GO:0051301">
    <property type="term" value="P:cell division"/>
    <property type="evidence" value="ECO:0007669"/>
    <property type="project" value="UniProtKB-KW"/>
</dbReference>
<keyword evidence="5 12" id="KW-0808">Transferase</keyword>
<dbReference type="InterPro" id="IPR005750">
    <property type="entry name" value="UDP_GlcNAc_COvinyl_MurA"/>
</dbReference>
<evidence type="ECO:0000256" key="12">
    <source>
        <dbReference type="HAMAP-Rule" id="MF_00111"/>
    </source>
</evidence>
<dbReference type="GO" id="GO:0019277">
    <property type="term" value="P:UDP-N-acetylgalactosamine biosynthetic process"/>
    <property type="evidence" value="ECO:0007669"/>
    <property type="project" value="InterPro"/>
</dbReference>
<dbReference type="NCBIfam" id="NF006873">
    <property type="entry name" value="PRK09369.1"/>
    <property type="match status" value="1"/>
</dbReference>
<dbReference type="UniPathway" id="UPA00219"/>
<dbReference type="GO" id="GO:0008360">
    <property type="term" value="P:regulation of cell shape"/>
    <property type="evidence" value="ECO:0007669"/>
    <property type="project" value="UniProtKB-KW"/>
</dbReference>
<dbReference type="HAMAP" id="MF_00111">
    <property type="entry name" value="MurA"/>
    <property type="match status" value="1"/>
</dbReference>
<dbReference type="GO" id="GO:0071555">
    <property type="term" value="P:cell wall organization"/>
    <property type="evidence" value="ECO:0007669"/>
    <property type="project" value="UniProtKB-KW"/>
</dbReference>
<feature type="binding site" evidence="12">
    <location>
        <position position="101"/>
    </location>
    <ligand>
        <name>UDP-N-acetyl-alpha-D-glucosamine</name>
        <dbReference type="ChEBI" id="CHEBI:57705"/>
    </ligand>
</feature>
<evidence type="ECO:0000256" key="9">
    <source>
        <dbReference type="ARBA" id="ARBA00023316"/>
    </source>
</evidence>
<dbReference type="FunFam" id="3.65.10.10:FF:000001">
    <property type="entry name" value="UDP-N-acetylglucosamine 1-carboxyvinyltransferase"/>
    <property type="match status" value="1"/>
</dbReference>
<proteinExistence type="inferred from homology"/>
<dbReference type="STRING" id="671143.DAMO_2247"/>
<feature type="binding site" evidence="12">
    <location>
        <position position="313"/>
    </location>
    <ligand>
        <name>UDP-N-acetyl-alpha-D-glucosamine</name>
        <dbReference type="ChEBI" id="CHEBI:57705"/>
    </ligand>
</feature>
<keyword evidence="6 12" id="KW-0133">Cell shape</keyword>
<dbReference type="GO" id="GO:0008760">
    <property type="term" value="F:UDP-N-acetylglucosamine 1-carboxyvinyltransferase activity"/>
    <property type="evidence" value="ECO:0007669"/>
    <property type="project" value="UniProtKB-UniRule"/>
</dbReference>
<gene>
    <name evidence="12 14" type="primary">murA</name>
    <name evidence="14" type="ORF">DAMO_2247</name>
</gene>
<dbReference type="HOGENOM" id="CLU_027387_0_0_0"/>
<evidence type="ECO:0000256" key="6">
    <source>
        <dbReference type="ARBA" id="ARBA00022960"/>
    </source>
</evidence>
<comment type="function">
    <text evidence="12">Cell wall formation. Adds enolpyruvyl to UDP-N-acetylglucosamine.</text>
</comment>
<dbReference type="InterPro" id="IPR013792">
    <property type="entry name" value="RNA3'P_cycl/enolpyr_Trfase_a/b"/>
</dbReference>
<sequence length="426" mass="44834">MRQGARGRMDRLIIRGGVPLRGQVEAGGAKNAALPEMVASLLTGESIQLHRVPQLGDVKTTIGLLSHLGVSVERRDRETLSLRADGIGQCEAPYQLVKTMRASVLVLGPLVARFGRARVSLPGGCAIGSRPINLHLAALEKMGATVSLDAGYVEAKASRLKGARITFDGQTVTGTENVMMAATLADGVTVLENAACEPEVVDLAALLNGMGASIEGAGTPTITIEGVSHLHGAAHEVIPDRIETGTFMVAAAITGGDVTVTHCLPGHLEAITEKLRETGVLIEETDRSIRVLGDGQLRGVNVRTHPYPGFATDMQAQFMALMSIAQGSSVITETVFENRFMHVNELLRMGADIKVIGTTAFVHGIPMLSGAPVMATDLRASASLVLAGLAAQGTTTVSRVYHLDRGYESIETKLQGLGADIERVAE</sequence>
<comment type="subcellular location">
    <subcellularLocation>
        <location evidence="1 12">Cytoplasm</location>
    </subcellularLocation>
</comment>
<evidence type="ECO:0000256" key="5">
    <source>
        <dbReference type="ARBA" id="ARBA00022679"/>
    </source>
</evidence>
<feature type="binding site" evidence="12">
    <location>
        <begin position="30"/>
        <end position="31"/>
    </location>
    <ligand>
        <name>phosphoenolpyruvate</name>
        <dbReference type="ChEBI" id="CHEBI:58702"/>
    </ligand>
</feature>
<evidence type="ECO:0000256" key="3">
    <source>
        <dbReference type="ARBA" id="ARBA00022490"/>
    </source>
</evidence>
<feature type="binding site" evidence="12">
    <location>
        <position position="335"/>
    </location>
    <ligand>
        <name>UDP-N-acetyl-alpha-D-glucosamine</name>
        <dbReference type="ChEBI" id="CHEBI:57705"/>
    </ligand>
</feature>
<dbReference type="eggNOG" id="COG0766">
    <property type="taxonomic scope" value="Bacteria"/>
</dbReference>
<feature type="domain" description="Enolpyruvate transferase" evidence="13">
    <location>
        <begin position="15"/>
        <end position="414"/>
    </location>
</feature>
<dbReference type="InterPro" id="IPR050068">
    <property type="entry name" value="MurA_subfamily"/>
</dbReference>
<dbReference type="InterPro" id="IPR036968">
    <property type="entry name" value="Enolpyruvate_Tfrase_sf"/>
</dbReference>
<keyword evidence="12 14" id="KW-0670">Pyruvate</keyword>
<accession>D5MI04</accession>
<evidence type="ECO:0000256" key="11">
    <source>
        <dbReference type="ARBA" id="ARBA00047527"/>
    </source>
</evidence>
<keyword evidence="3 12" id="KW-0963">Cytoplasm</keyword>
<evidence type="ECO:0000256" key="1">
    <source>
        <dbReference type="ARBA" id="ARBA00004496"/>
    </source>
</evidence>
<comment type="catalytic activity">
    <reaction evidence="11 12">
        <text>phosphoenolpyruvate + UDP-N-acetyl-alpha-D-glucosamine = UDP-N-acetyl-3-O-(1-carboxyvinyl)-alpha-D-glucosamine + phosphate</text>
        <dbReference type="Rhea" id="RHEA:18681"/>
        <dbReference type="ChEBI" id="CHEBI:43474"/>
        <dbReference type="ChEBI" id="CHEBI:57705"/>
        <dbReference type="ChEBI" id="CHEBI:58702"/>
        <dbReference type="ChEBI" id="CHEBI:68483"/>
        <dbReference type="EC" id="2.5.1.7"/>
    </reaction>
</comment>
<keyword evidence="9 12" id="KW-0961">Cell wall biogenesis/degradation</keyword>
<dbReference type="GO" id="GO:0009252">
    <property type="term" value="P:peptidoglycan biosynthetic process"/>
    <property type="evidence" value="ECO:0007669"/>
    <property type="project" value="UniProtKB-UniRule"/>
</dbReference>
<dbReference type="GO" id="GO:0005737">
    <property type="term" value="C:cytoplasm"/>
    <property type="evidence" value="ECO:0007669"/>
    <property type="project" value="UniProtKB-SubCell"/>
</dbReference>
<evidence type="ECO:0000259" key="13">
    <source>
        <dbReference type="Pfam" id="PF00275"/>
    </source>
</evidence>
<evidence type="ECO:0000256" key="8">
    <source>
        <dbReference type="ARBA" id="ARBA00023306"/>
    </source>
</evidence>
<evidence type="ECO:0000256" key="2">
    <source>
        <dbReference type="ARBA" id="ARBA00004752"/>
    </source>
</evidence>
<feature type="modified residue" description="2-(S-cysteinyl)pyruvic acid O-phosphothioketal" evidence="12">
    <location>
        <position position="125"/>
    </location>
</feature>
<dbReference type="EC" id="2.5.1.7" evidence="12"/>
<evidence type="ECO:0000313" key="15">
    <source>
        <dbReference type="Proteomes" id="UP000006898"/>
    </source>
</evidence>
<dbReference type="CDD" id="cd01555">
    <property type="entry name" value="UdpNAET"/>
    <property type="match status" value="1"/>
</dbReference>
<dbReference type="AlphaFoldDB" id="D5MI04"/>
<dbReference type="SUPFAM" id="SSF55205">
    <property type="entry name" value="EPT/RTPC-like"/>
    <property type="match status" value="1"/>
</dbReference>
<dbReference type="InterPro" id="IPR001986">
    <property type="entry name" value="Enolpyruvate_Tfrase_dom"/>
</dbReference>
<dbReference type="Proteomes" id="UP000006898">
    <property type="component" value="Chromosome"/>
</dbReference>
<protein>
    <recommendedName>
        <fullName evidence="12">UDP-N-acetylglucosamine 1-carboxyvinyltransferase</fullName>
        <ecNumber evidence="12">2.5.1.7</ecNumber>
    </recommendedName>
    <alternativeName>
        <fullName evidence="12">Enoylpyruvate transferase</fullName>
    </alternativeName>
    <alternativeName>
        <fullName evidence="12">UDP-N-acetylglucosamine enolpyruvyl transferase</fullName>
        <shortName evidence="12">EPT</shortName>
    </alternativeName>
</protein>
<dbReference type="PANTHER" id="PTHR43783:SF1">
    <property type="entry name" value="UDP-N-ACETYLGLUCOSAMINE 1-CARBOXYVINYLTRANSFERASE"/>
    <property type="match status" value="1"/>
</dbReference>
<dbReference type="KEGG" id="mox:DAMO_2247"/>
<keyword evidence="4 12" id="KW-0132">Cell division</keyword>
<keyword evidence="8 12" id="KW-0131">Cell cycle</keyword>
<feature type="active site" description="Proton donor" evidence="12">
    <location>
        <position position="125"/>
    </location>
</feature>
<comment type="caution">
    <text evidence="12">Lacks conserved residue(s) required for the propagation of feature annotation.</text>
</comment>
<evidence type="ECO:0000256" key="7">
    <source>
        <dbReference type="ARBA" id="ARBA00022984"/>
    </source>
</evidence>
<dbReference type="Gene3D" id="3.65.10.10">
    <property type="entry name" value="Enolpyruvate transferase domain"/>
    <property type="match status" value="2"/>
</dbReference>
<reference evidence="14 15" key="1">
    <citation type="journal article" date="2010" name="Nature">
        <title>Nitrite-driven anaerobic methane oxidation by oxygenic bacteria.</title>
        <authorList>
            <person name="Ettwig K.F."/>
            <person name="Butler M.K."/>
            <person name="Le Paslier D."/>
            <person name="Pelletier E."/>
            <person name="Mangenot S."/>
            <person name="Kuypers M.M.M."/>
            <person name="Schreiber F."/>
            <person name="Dutilh B.E."/>
            <person name="Zedelius J."/>
            <person name="de Beer D."/>
            <person name="Gloerich J."/>
            <person name="Wessels H.J.C.T."/>
            <person name="van Allen T."/>
            <person name="Luesken F."/>
            <person name="Wu M."/>
            <person name="van de Pas-Schoonen K.T."/>
            <person name="Op den Camp H.J.M."/>
            <person name="Janssen-Megens E.M."/>
            <person name="Francoijs K-J."/>
            <person name="Stunnenberg H."/>
            <person name="Weissenbach J."/>
            <person name="Jetten M.S.M."/>
            <person name="Strous M."/>
        </authorList>
    </citation>
    <scope>NUCLEOTIDE SEQUENCE [LARGE SCALE GENOMIC DNA]</scope>
</reference>
<dbReference type="PATRIC" id="fig|671143.5.peg.1979"/>
<dbReference type="NCBIfam" id="TIGR01072">
    <property type="entry name" value="murA"/>
    <property type="match status" value="1"/>
</dbReference>
<evidence type="ECO:0000256" key="4">
    <source>
        <dbReference type="ARBA" id="ARBA00022618"/>
    </source>
</evidence>
<dbReference type="PANTHER" id="PTHR43783">
    <property type="entry name" value="UDP-N-ACETYLGLUCOSAMINE 1-CARBOXYVINYLTRANSFERASE"/>
    <property type="match status" value="1"/>
</dbReference>
<evidence type="ECO:0000313" key="14">
    <source>
        <dbReference type="EMBL" id="CBE69297.1"/>
    </source>
</evidence>
<organism evidence="14 15">
    <name type="scientific">Methylomirabilis oxygeniifera</name>
    <dbReference type="NCBI Taxonomy" id="671143"/>
    <lineage>
        <taxon>Bacteria</taxon>
        <taxon>Candidatus Methylomirabilota</taxon>
        <taxon>Candidatus Methylomirabilia</taxon>
        <taxon>Candidatus Methylomirabilales</taxon>
        <taxon>Candidatus Methylomirabilaceae</taxon>
        <taxon>Candidatus Methylomirabilis</taxon>
    </lineage>
</organism>